<accession>A0A2P2PLL3</accession>
<protein>
    <submittedName>
        <fullName evidence="2">Uncharacterized protein</fullName>
    </submittedName>
</protein>
<proteinExistence type="predicted"/>
<dbReference type="AlphaFoldDB" id="A0A2P2PLL3"/>
<evidence type="ECO:0000256" key="1">
    <source>
        <dbReference type="SAM" id="SignalP"/>
    </source>
</evidence>
<name>A0A2P2PLL3_RHIMU</name>
<keyword evidence="1" id="KW-0732">Signal</keyword>
<sequence length="48" mass="5735">MLNKLVLLKFCLQLLISCDTTEIQFCMLPSYIPSPVMQWIIWHEHTKQ</sequence>
<feature type="chain" id="PRO_5015120569" evidence="1">
    <location>
        <begin position="21"/>
        <end position="48"/>
    </location>
</feature>
<feature type="signal peptide" evidence="1">
    <location>
        <begin position="1"/>
        <end position="20"/>
    </location>
</feature>
<reference evidence="2" key="1">
    <citation type="submission" date="2018-02" db="EMBL/GenBank/DDBJ databases">
        <title>Rhizophora mucronata_Transcriptome.</title>
        <authorList>
            <person name="Meera S.P."/>
            <person name="Sreeshan A."/>
            <person name="Augustine A."/>
        </authorList>
    </citation>
    <scope>NUCLEOTIDE SEQUENCE</scope>
    <source>
        <tissue evidence="2">Leaf</tissue>
    </source>
</reference>
<evidence type="ECO:0000313" key="2">
    <source>
        <dbReference type="EMBL" id="MBX55647.1"/>
    </source>
</evidence>
<dbReference type="EMBL" id="GGEC01075163">
    <property type="protein sequence ID" value="MBX55647.1"/>
    <property type="molecule type" value="Transcribed_RNA"/>
</dbReference>
<organism evidence="2">
    <name type="scientific">Rhizophora mucronata</name>
    <name type="common">Asiatic mangrove</name>
    <dbReference type="NCBI Taxonomy" id="61149"/>
    <lineage>
        <taxon>Eukaryota</taxon>
        <taxon>Viridiplantae</taxon>
        <taxon>Streptophyta</taxon>
        <taxon>Embryophyta</taxon>
        <taxon>Tracheophyta</taxon>
        <taxon>Spermatophyta</taxon>
        <taxon>Magnoliopsida</taxon>
        <taxon>eudicotyledons</taxon>
        <taxon>Gunneridae</taxon>
        <taxon>Pentapetalae</taxon>
        <taxon>rosids</taxon>
        <taxon>fabids</taxon>
        <taxon>Malpighiales</taxon>
        <taxon>Rhizophoraceae</taxon>
        <taxon>Rhizophora</taxon>
    </lineage>
</organism>